<protein>
    <submittedName>
        <fullName evidence="1">Uncharacterized protein</fullName>
    </submittedName>
</protein>
<comment type="caution">
    <text evidence="1">The sequence shown here is derived from an EMBL/GenBank/DDBJ whole genome shotgun (WGS) entry which is preliminary data.</text>
</comment>
<evidence type="ECO:0000313" key="2">
    <source>
        <dbReference type="Proteomes" id="UP000236291"/>
    </source>
</evidence>
<reference evidence="1 2" key="2">
    <citation type="journal article" date="2017" name="Front. Plant Sci.">
        <title>Gene Classification and Mining of Molecular Markers Useful in Red Clover (Trifolium pratense) Breeding.</title>
        <authorList>
            <person name="Istvanek J."/>
            <person name="Dluhosova J."/>
            <person name="Dluhos P."/>
            <person name="Patkova L."/>
            <person name="Nedelnik J."/>
            <person name="Repkova J."/>
        </authorList>
    </citation>
    <scope>NUCLEOTIDE SEQUENCE [LARGE SCALE GENOMIC DNA]</scope>
    <source>
        <strain evidence="2">cv. Tatra</strain>
        <tissue evidence="1">Young leaves</tissue>
    </source>
</reference>
<evidence type="ECO:0000313" key="1">
    <source>
        <dbReference type="EMBL" id="PNY00668.1"/>
    </source>
</evidence>
<accession>A0A2K3NC92</accession>
<gene>
    <name evidence="1" type="ORF">L195_g023953</name>
</gene>
<dbReference type="Proteomes" id="UP000236291">
    <property type="component" value="Unassembled WGS sequence"/>
</dbReference>
<dbReference type="EMBL" id="ASHM01019186">
    <property type="protein sequence ID" value="PNY00668.1"/>
    <property type="molecule type" value="Genomic_DNA"/>
</dbReference>
<name>A0A2K3NC92_TRIPR</name>
<proteinExistence type="predicted"/>
<sequence>MVADRFLSKRCTGKGTMNFLRFGFFSYQDKVRCGFCEDALRCFSTKFDSDVRAFHDLLTHLNCTMVFTLSRDRISAMRLMGRRITFDDEFELFGALVRLD</sequence>
<organism evidence="1 2">
    <name type="scientific">Trifolium pratense</name>
    <name type="common">Red clover</name>
    <dbReference type="NCBI Taxonomy" id="57577"/>
    <lineage>
        <taxon>Eukaryota</taxon>
        <taxon>Viridiplantae</taxon>
        <taxon>Streptophyta</taxon>
        <taxon>Embryophyta</taxon>
        <taxon>Tracheophyta</taxon>
        <taxon>Spermatophyta</taxon>
        <taxon>Magnoliopsida</taxon>
        <taxon>eudicotyledons</taxon>
        <taxon>Gunneridae</taxon>
        <taxon>Pentapetalae</taxon>
        <taxon>rosids</taxon>
        <taxon>fabids</taxon>
        <taxon>Fabales</taxon>
        <taxon>Fabaceae</taxon>
        <taxon>Papilionoideae</taxon>
        <taxon>50 kb inversion clade</taxon>
        <taxon>NPAAA clade</taxon>
        <taxon>Hologalegina</taxon>
        <taxon>IRL clade</taxon>
        <taxon>Trifolieae</taxon>
        <taxon>Trifolium</taxon>
    </lineage>
</organism>
<reference evidence="1 2" key="1">
    <citation type="journal article" date="2014" name="Am. J. Bot.">
        <title>Genome assembly and annotation for red clover (Trifolium pratense; Fabaceae).</title>
        <authorList>
            <person name="Istvanek J."/>
            <person name="Jaros M."/>
            <person name="Krenek A."/>
            <person name="Repkova J."/>
        </authorList>
    </citation>
    <scope>NUCLEOTIDE SEQUENCE [LARGE SCALE GENOMIC DNA]</scope>
    <source>
        <strain evidence="2">cv. Tatra</strain>
        <tissue evidence="1">Young leaves</tissue>
    </source>
</reference>
<dbReference type="AlphaFoldDB" id="A0A2K3NC92"/>